<organism evidence="2 3">
    <name type="scientific">Puccinia striiformis f. sp. tritici PST-78</name>
    <dbReference type="NCBI Taxonomy" id="1165861"/>
    <lineage>
        <taxon>Eukaryota</taxon>
        <taxon>Fungi</taxon>
        <taxon>Dikarya</taxon>
        <taxon>Basidiomycota</taxon>
        <taxon>Pucciniomycotina</taxon>
        <taxon>Pucciniomycetes</taxon>
        <taxon>Pucciniales</taxon>
        <taxon>Pucciniaceae</taxon>
        <taxon>Puccinia</taxon>
    </lineage>
</organism>
<dbReference type="AlphaFoldDB" id="A0A0L0VX53"/>
<name>A0A0L0VX53_9BASI</name>
<evidence type="ECO:0000313" key="3">
    <source>
        <dbReference type="Proteomes" id="UP000054564"/>
    </source>
</evidence>
<gene>
    <name evidence="2" type="ORF">PSTG_02866</name>
</gene>
<evidence type="ECO:0000256" key="1">
    <source>
        <dbReference type="SAM" id="MobiDB-lite"/>
    </source>
</evidence>
<dbReference type="Proteomes" id="UP000054564">
    <property type="component" value="Unassembled WGS sequence"/>
</dbReference>
<reference evidence="3" key="1">
    <citation type="submission" date="2014-03" db="EMBL/GenBank/DDBJ databases">
        <title>The Genome Sequence of Puccinia striiformis f. sp. tritici PST-78.</title>
        <authorList>
            <consortium name="The Broad Institute Genome Sequencing Platform"/>
            <person name="Cuomo C."/>
            <person name="Hulbert S."/>
            <person name="Chen X."/>
            <person name="Walker B."/>
            <person name="Young S.K."/>
            <person name="Zeng Q."/>
            <person name="Gargeya S."/>
            <person name="Fitzgerald M."/>
            <person name="Haas B."/>
            <person name="Abouelleil A."/>
            <person name="Alvarado L."/>
            <person name="Arachchi H.M."/>
            <person name="Berlin A.M."/>
            <person name="Chapman S.B."/>
            <person name="Goldberg J."/>
            <person name="Griggs A."/>
            <person name="Gujja S."/>
            <person name="Hansen M."/>
            <person name="Howarth C."/>
            <person name="Imamovic A."/>
            <person name="Larimer J."/>
            <person name="McCowan C."/>
            <person name="Montmayeur A."/>
            <person name="Murphy C."/>
            <person name="Neiman D."/>
            <person name="Pearson M."/>
            <person name="Priest M."/>
            <person name="Roberts A."/>
            <person name="Saif S."/>
            <person name="Shea T."/>
            <person name="Sisk P."/>
            <person name="Sykes S."/>
            <person name="Wortman J."/>
            <person name="Nusbaum C."/>
            <person name="Birren B."/>
        </authorList>
    </citation>
    <scope>NUCLEOTIDE SEQUENCE [LARGE SCALE GENOMIC DNA]</scope>
    <source>
        <strain evidence="3">race PST-78</strain>
    </source>
</reference>
<comment type="caution">
    <text evidence="2">The sequence shown here is derived from an EMBL/GenBank/DDBJ whole genome shotgun (WGS) entry which is preliminary data.</text>
</comment>
<feature type="compositionally biased region" description="Polar residues" evidence="1">
    <location>
        <begin position="36"/>
        <end position="49"/>
    </location>
</feature>
<dbReference type="EMBL" id="AJIL01000015">
    <property type="protein sequence ID" value="KNF03772.1"/>
    <property type="molecule type" value="Genomic_DNA"/>
</dbReference>
<feature type="region of interest" description="Disordered" evidence="1">
    <location>
        <begin position="1"/>
        <end position="90"/>
    </location>
</feature>
<sequence>MSTRSKIDDPLPLSDPELIIRQANAAKRRDAANALKHQQQKAQTSLPTTSKEDPLTKMDSSDHPSNPKTAKSGSNEPNQGPFNHPKESDMDNASFLRGLLQLQHTAILQAKEDRKTILADQQEDAAHFAVLGEELLRLKVQVDLVNQKPKTSSSNRLDLSKFKPSDGPNFTGPYPEIEPFIKWLRGIQLLFDTRKTTDDKTKILVVGELIKETNTLAFYSNGFADLITKSWDEFQTKLMDFALPPLWRSDLREKARQLKMSDTETFLAYNTRARTLQSLINFGTITMSDFELAEAITFGLPTELRALVNNFQLLYERPFEFTTFKQQTSLFYEGLPKKTYGCARGPTGQSISLHAVAQWEPAREKRTDPLSRFQAHSLLRPNHLLLKARLLRPRDAQPFPQQAGHSSRGNGRGDCASIRPGVNLGDGGNRRGTKSCNSRRVCPPD</sequence>
<feature type="compositionally biased region" description="Basic and acidic residues" evidence="1">
    <location>
        <begin position="50"/>
        <end position="62"/>
    </location>
</feature>
<feature type="compositionally biased region" description="Polar residues" evidence="1">
    <location>
        <begin position="63"/>
        <end position="81"/>
    </location>
</feature>
<evidence type="ECO:0008006" key="4">
    <source>
        <dbReference type="Google" id="ProtNLM"/>
    </source>
</evidence>
<protein>
    <recommendedName>
        <fullName evidence="4">Retrotransposon gag domain-containing protein</fullName>
    </recommendedName>
</protein>
<feature type="region of interest" description="Disordered" evidence="1">
    <location>
        <begin position="397"/>
        <end position="445"/>
    </location>
</feature>
<accession>A0A0L0VX53</accession>
<dbReference type="STRING" id="1165861.A0A0L0VX53"/>
<feature type="compositionally biased region" description="Polar residues" evidence="1">
    <location>
        <begin position="399"/>
        <end position="409"/>
    </location>
</feature>
<proteinExistence type="predicted"/>
<evidence type="ECO:0000313" key="2">
    <source>
        <dbReference type="EMBL" id="KNF03772.1"/>
    </source>
</evidence>
<keyword evidence="3" id="KW-1185">Reference proteome</keyword>